<keyword evidence="2" id="KW-0812">Transmembrane</keyword>
<protein>
    <recommendedName>
        <fullName evidence="5">Secreted protein</fullName>
    </recommendedName>
</protein>
<feature type="compositionally biased region" description="Gly residues" evidence="1">
    <location>
        <begin position="82"/>
        <end position="94"/>
    </location>
</feature>
<evidence type="ECO:0008006" key="5">
    <source>
        <dbReference type="Google" id="ProtNLM"/>
    </source>
</evidence>
<sequence>MQQVMDLLLIRFAIIVGGITLLIIAGFTTAIALKRRGRLGQARRLLEPAVRAWADRPADRQADRPAGRQVGRSTGVRYAGPGVSGGPRGGGPSGLGRLAVRGALHYLDRAETRRTEGTGDRRDR</sequence>
<dbReference type="EMBL" id="JAGEOK010000001">
    <property type="protein sequence ID" value="MBO2436111.1"/>
    <property type="molecule type" value="Genomic_DNA"/>
</dbReference>
<evidence type="ECO:0000256" key="2">
    <source>
        <dbReference type="SAM" id="Phobius"/>
    </source>
</evidence>
<comment type="caution">
    <text evidence="3">The sequence shown here is derived from an EMBL/GenBank/DDBJ whole genome shotgun (WGS) entry which is preliminary data.</text>
</comment>
<reference evidence="3 4" key="1">
    <citation type="submission" date="2021-03" db="EMBL/GenBank/DDBJ databases">
        <authorList>
            <person name="Kanchanasin P."/>
            <person name="Saeng-In P."/>
            <person name="Phongsopitanun W."/>
            <person name="Yuki M."/>
            <person name="Kudo T."/>
            <person name="Ohkuma M."/>
            <person name="Tanasupawat S."/>
        </authorList>
    </citation>
    <scope>NUCLEOTIDE SEQUENCE [LARGE SCALE GENOMIC DNA]</scope>
    <source>
        <strain evidence="3 4">L46</strain>
    </source>
</reference>
<dbReference type="Proteomes" id="UP000666915">
    <property type="component" value="Unassembled WGS sequence"/>
</dbReference>
<keyword evidence="4" id="KW-1185">Reference proteome</keyword>
<feature type="region of interest" description="Disordered" evidence="1">
    <location>
        <begin position="56"/>
        <end position="97"/>
    </location>
</feature>
<evidence type="ECO:0000256" key="1">
    <source>
        <dbReference type="SAM" id="MobiDB-lite"/>
    </source>
</evidence>
<accession>A0ABS3QQB9</accession>
<name>A0ABS3QQB9_9ACTN</name>
<keyword evidence="2" id="KW-1133">Transmembrane helix</keyword>
<evidence type="ECO:0000313" key="4">
    <source>
        <dbReference type="Proteomes" id="UP000666915"/>
    </source>
</evidence>
<proteinExistence type="predicted"/>
<evidence type="ECO:0000313" key="3">
    <source>
        <dbReference type="EMBL" id="MBO2436111.1"/>
    </source>
</evidence>
<keyword evidence="2" id="KW-0472">Membrane</keyword>
<gene>
    <name evidence="3" type="ORF">J4557_01130</name>
</gene>
<feature type="compositionally biased region" description="Basic and acidic residues" evidence="1">
    <location>
        <begin position="56"/>
        <end position="66"/>
    </location>
</feature>
<dbReference type="RefSeq" id="WP_208264401.1">
    <property type="nucleotide sequence ID" value="NZ_BAAAGM010000030.1"/>
</dbReference>
<organism evidence="3 4">
    <name type="scientific">Actinomadura nitritigenes</name>
    <dbReference type="NCBI Taxonomy" id="134602"/>
    <lineage>
        <taxon>Bacteria</taxon>
        <taxon>Bacillati</taxon>
        <taxon>Actinomycetota</taxon>
        <taxon>Actinomycetes</taxon>
        <taxon>Streptosporangiales</taxon>
        <taxon>Thermomonosporaceae</taxon>
        <taxon>Actinomadura</taxon>
    </lineage>
</organism>
<feature type="transmembrane region" description="Helical" evidence="2">
    <location>
        <begin position="12"/>
        <end position="33"/>
    </location>
</feature>